<sequence length="110" mass="11763">MPNLADIDVIAAKLAGVAGALVSMRFLQGTWPQRISTAICGALISFYAAPYVASRVGIPEGLSGFLMGLFGMAIASRLWEWVQTTPLAGVWQIALDWLRKLAGLEKKAGE</sequence>
<dbReference type="HOGENOM" id="CLU_2271221_0_0_4"/>
<dbReference type="AlphaFoldDB" id="C5CJR4"/>
<dbReference type="STRING" id="543728.Vapar_2491"/>
<reference evidence="1" key="1">
    <citation type="submission" date="2009-06" db="EMBL/GenBank/DDBJ databases">
        <title>Complete sequence of chromosome 1 of Variovorax paradoxus S110.</title>
        <authorList>
            <consortium name="US DOE Joint Genome Institute"/>
            <person name="Lucas S."/>
            <person name="Copeland A."/>
            <person name="Lapidus A."/>
            <person name="Glavina del Rio T."/>
            <person name="Tice H."/>
            <person name="Bruce D."/>
            <person name="Goodwin L."/>
            <person name="Pitluck S."/>
            <person name="Chertkov O."/>
            <person name="Brettin T."/>
            <person name="Detter J.C."/>
            <person name="Han C."/>
            <person name="Larimer F."/>
            <person name="Land M."/>
            <person name="Hauser L."/>
            <person name="Kyrpides N."/>
            <person name="Ovchinnikova G."/>
            <person name="Orwin P."/>
            <person name="Leadbetter J.R."/>
            <person name="Spain J.C."/>
            <person name="Han J.I."/>
        </authorList>
    </citation>
    <scope>NUCLEOTIDE SEQUENCE</scope>
    <source>
        <strain evidence="1">S110</strain>
    </source>
</reference>
<name>C5CJR4_VARPS</name>
<gene>
    <name evidence="1" type="ordered locus">Vapar_2491</name>
</gene>
<dbReference type="OrthoDB" id="8656765at2"/>
<accession>C5CJR4</accession>
<evidence type="ECO:0008006" key="2">
    <source>
        <dbReference type="Google" id="ProtNLM"/>
    </source>
</evidence>
<dbReference type="EMBL" id="CP001635">
    <property type="protein sequence ID" value="ACS19117.1"/>
    <property type="molecule type" value="Genomic_DNA"/>
</dbReference>
<dbReference type="KEGG" id="vap:Vapar_2491"/>
<protein>
    <recommendedName>
        <fullName evidence="2">Holin</fullName>
    </recommendedName>
</protein>
<evidence type="ECO:0000313" key="1">
    <source>
        <dbReference type="EMBL" id="ACS19117.1"/>
    </source>
</evidence>
<proteinExistence type="predicted"/>
<dbReference type="eggNOG" id="ENOG50343UB">
    <property type="taxonomic scope" value="Bacteria"/>
</dbReference>
<organism evidence="1">
    <name type="scientific">Variovorax paradoxus (strain S110)</name>
    <dbReference type="NCBI Taxonomy" id="543728"/>
    <lineage>
        <taxon>Bacteria</taxon>
        <taxon>Pseudomonadati</taxon>
        <taxon>Pseudomonadota</taxon>
        <taxon>Betaproteobacteria</taxon>
        <taxon>Burkholderiales</taxon>
        <taxon>Comamonadaceae</taxon>
        <taxon>Variovorax</taxon>
    </lineage>
</organism>